<reference evidence="1" key="1">
    <citation type="submission" date="2020-02" db="EMBL/GenBank/DDBJ databases">
        <authorList>
            <person name="Meier V. D."/>
        </authorList>
    </citation>
    <scope>NUCLEOTIDE SEQUENCE</scope>
    <source>
        <strain evidence="1">AVDCRST_MAG04</strain>
    </source>
</reference>
<proteinExistence type="predicted"/>
<protein>
    <submittedName>
        <fullName evidence="1">Poly (3-hydroxybutyrate) depolymerase</fullName>
    </submittedName>
</protein>
<dbReference type="SUPFAM" id="SSF53474">
    <property type="entry name" value="alpha/beta-Hydrolases"/>
    <property type="match status" value="1"/>
</dbReference>
<dbReference type="InterPro" id="IPR029058">
    <property type="entry name" value="AB_hydrolase_fold"/>
</dbReference>
<dbReference type="AlphaFoldDB" id="A0A6J4IGW0"/>
<accession>A0A6J4IGW0</accession>
<gene>
    <name evidence="1" type="ORF">AVDCRST_MAG04-2173</name>
</gene>
<evidence type="ECO:0000313" key="1">
    <source>
        <dbReference type="EMBL" id="CAA9252363.1"/>
    </source>
</evidence>
<dbReference type="PANTHER" id="PTHR42972">
    <property type="entry name" value="TOL-PAL SYSTEM PROTEIN TOLB"/>
    <property type="match status" value="1"/>
</dbReference>
<name>A0A6J4IGW0_9PROT</name>
<dbReference type="EMBL" id="CADCTL010000150">
    <property type="protein sequence ID" value="CAA9252363.1"/>
    <property type="molecule type" value="Genomic_DNA"/>
</dbReference>
<sequence length="362" mass="38305">MTALRFRRTRLRSTWSPRALSVSGVLLLLASLLTGARAQSSLPAVGAGPGTTVSGISSGAFMAVQFHVAFSGEIAGVGSVAGGPYLCAEGSVSIALGRCMDANPLFGAPDAAYLLRRASTLAAFRRIDPLENLARSRVYVFGGGGDWTVRRPVVESLVAFYRAAGVTEAAMATRLDMPAGHGFIVDGPSDGPGEGCGATAPPFINDCDYDQAGAILRHLLPSAAAVRVAVPAGRLLRFGQAEFLPQPRRHGMDEIGIAYLPPDCAGGGGAPCRVHVAFHGCEQGRRRLDDLFATGTGYLNWADSYRLVVLFPQASDVPFSNPKGCWDFFAYDDPGYATRDGRQMAAVKRMLDRLRSPALRQG</sequence>
<dbReference type="Gene3D" id="3.40.50.1820">
    <property type="entry name" value="alpha/beta hydrolase"/>
    <property type="match status" value="2"/>
</dbReference>
<organism evidence="1">
    <name type="scientific">uncultured Acetobacteraceae bacterium</name>
    <dbReference type="NCBI Taxonomy" id="169975"/>
    <lineage>
        <taxon>Bacteria</taxon>
        <taxon>Pseudomonadati</taxon>
        <taxon>Pseudomonadota</taxon>
        <taxon>Alphaproteobacteria</taxon>
        <taxon>Acetobacterales</taxon>
        <taxon>Acetobacteraceae</taxon>
        <taxon>environmental samples</taxon>
    </lineage>
</organism>
<dbReference type="PANTHER" id="PTHR42972:SF8">
    <property type="entry name" value="POLYHYDROXYBUTYRATE DEPOLYMERASE"/>
    <property type="match status" value="1"/>
</dbReference>